<dbReference type="Pfam" id="PF08241">
    <property type="entry name" value="Methyltransf_11"/>
    <property type="match status" value="1"/>
</dbReference>
<protein>
    <submittedName>
        <fullName evidence="2">Class I SAM-dependent methyltransferase</fullName>
    </submittedName>
</protein>
<dbReference type="InterPro" id="IPR029063">
    <property type="entry name" value="SAM-dependent_MTases_sf"/>
</dbReference>
<keyword evidence="2" id="KW-0808">Transferase</keyword>
<evidence type="ECO:0000313" key="2">
    <source>
        <dbReference type="EMBL" id="HFT93836.1"/>
    </source>
</evidence>
<dbReference type="SUPFAM" id="SSF53335">
    <property type="entry name" value="S-adenosyl-L-methionine-dependent methyltransferases"/>
    <property type="match status" value="1"/>
</dbReference>
<dbReference type="Gene3D" id="3.40.50.150">
    <property type="entry name" value="Vaccinia Virus protein VP39"/>
    <property type="match status" value="1"/>
</dbReference>
<comment type="caution">
    <text evidence="2">The sequence shown here is derived from an EMBL/GenBank/DDBJ whole genome shotgun (WGS) entry which is preliminary data.</text>
</comment>
<organism evidence="2">
    <name type="scientific">Leptospirillum ferriphilum</name>
    <dbReference type="NCBI Taxonomy" id="178606"/>
    <lineage>
        <taxon>Bacteria</taxon>
        <taxon>Pseudomonadati</taxon>
        <taxon>Nitrospirota</taxon>
        <taxon>Nitrospiria</taxon>
        <taxon>Nitrospirales</taxon>
        <taxon>Nitrospiraceae</taxon>
        <taxon>Leptospirillum</taxon>
    </lineage>
</organism>
<feature type="domain" description="Methyltransferase type 11" evidence="1">
    <location>
        <begin position="43"/>
        <end position="136"/>
    </location>
</feature>
<reference evidence="2" key="1">
    <citation type="journal article" date="2020" name="mSystems">
        <title>Genome- and Community-Level Interaction Insights into Carbon Utilization and Element Cycling Functions of Hydrothermarchaeota in Hydrothermal Sediment.</title>
        <authorList>
            <person name="Zhou Z."/>
            <person name="Liu Y."/>
            <person name="Xu W."/>
            <person name="Pan J."/>
            <person name="Luo Z.H."/>
            <person name="Li M."/>
        </authorList>
    </citation>
    <scope>NUCLEOTIDE SEQUENCE [LARGE SCALE GENOMIC DNA]</scope>
    <source>
        <strain evidence="2">SpSt-902</strain>
    </source>
</reference>
<dbReference type="GO" id="GO:0032259">
    <property type="term" value="P:methylation"/>
    <property type="evidence" value="ECO:0007669"/>
    <property type="project" value="UniProtKB-KW"/>
</dbReference>
<dbReference type="InterPro" id="IPR052356">
    <property type="entry name" value="Thiol_S-MT"/>
</dbReference>
<dbReference type="PANTHER" id="PTHR45036">
    <property type="entry name" value="METHYLTRANSFERASE LIKE 7B"/>
    <property type="match status" value="1"/>
</dbReference>
<sequence>MSHPSWPDRLFAQWYDRLTRSMEQTTFSPIRERLMENARGDILEIGVGTGANLPFYGQEISGYRFFLDSSLPMINKALQKGCEQAGRLLQGSASNLPFDDQTFDTVVVTLVLCSVGEWESAIREIRRVLRPDGQLLLMEHVRSQNPLIASLQHVLTPLWKIPSRGCHLDRPTDRTLEKYFRWVSRESFVLSQTPFVWGILLPKSGLPK</sequence>
<accession>A0A7C3QWP9</accession>
<evidence type="ECO:0000259" key="1">
    <source>
        <dbReference type="Pfam" id="PF08241"/>
    </source>
</evidence>
<dbReference type="PANTHER" id="PTHR45036:SF1">
    <property type="entry name" value="METHYLTRANSFERASE LIKE 7A"/>
    <property type="match status" value="1"/>
</dbReference>
<dbReference type="AlphaFoldDB" id="A0A7C3QWP9"/>
<gene>
    <name evidence="2" type="ORF">ENX03_07890</name>
</gene>
<name>A0A7C3QWP9_9BACT</name>
<dbReference type="EMBL" id="DTMM01000164">
    <property type="protein sequence ID" value="HFT93836.1"/>
    <property type="molecule type" value="Genomic_DNA"/>
</dbReference>
<proteinExistence type="predicted"/>
<dbReference type="CDD" id="cd02440">
    <property type="entry name" value="AdoMet_MTases"/>
    <property type="match status" value="1"/>
</dbReference>
<keyword evidence="2" id="KW-0489">Methyltransferase</keyword>
<dbReference type="GO" id="GO:0008757">
    <property type="term" value="F:S-adenosylmethionine-dependent methyltransferase activity"/>
    <property type="evidence" value="ECO:0007669"/>
    <property type="project" value="InterPro"/>
</dbReference>
<dbReference type="InterPro" id="IPR013216">
    <property type="entry name" value="Methyltransf_11"/>
</dbReference>